<dbReference type="PROSITE" id="PS50119">
    <property type="entry name" value="ZF_BBOX"/>
    <property type="match status" value="1"/>
</dbReference>
<gene>
    <name evidence="3" type="ORF">RJ639_026868</name>
</gene>
<dbReference type="AlphaFoldDB" id="A0AA89BR76"/>
<keyword evidence="4" id="KW-1185">Reference proteome</keyword>
<dbReference type="Proteomes" id="UP001188597">
    <property type="component" value="Unassembled WGS sequence"/>
</dbReference>
<evidence type="ECO:0000313" key="3">
    <source>
        <dbReference type="EMBL" id="KAK3041071.1"/>
    </source>
</evidence>
<dbReference type="InterPro" id="IPR006734">
    <property type="entry name" value="PLATZ"/>
</dbReference>
<dbReference type="GO" id="GO:0008270">
    <property type="term" value="F:zinc ion binding"/>
    <property type="evidence" value="ECO:0007669"/>
    <property type="project" value="UniProtKB-KW"/>
</dbReference>
<sequence>MEESGQAESEQPLQTFNTHEVGLASIPRWLEVLLAKEFFNSCLVHEAEKKNEENTFCLDCCTGLCSHCLPPHRAHNLLQIRRYVYQDVLRLSDAYKLMDCSSVQSYKTNSTKVVFLNQRPMTRQFKGSGNSCIICYRNLQDPNLFCSISCKVHHMVNNIKSEYQSSLALPCAQMTPETVLKLPVAKKRRSIAPLPRIGCRAVCLQEAEITAAMNRRKGVPRRSPLY</sequence>
<proteinExistence type="predicted"/>
<accession>A0AA89BR76</accession>
<evidence type="ECO:0000259" key="2">
    <source>
        <dbReference type="PROSITE" id="PS50119"/>
    </source>
</evidence>
<dbReference type="PANTHER" id="PTHR31065:SF52">
    <property type="entry name" value="B BOX-TYPE DOMAIN-CONTAINING PROTEIN"/>
    <property type="match status" value="1"/>
</dbReference>
<protein>
    <recommendedName>
        <fullName evidence="2">B box-type domain-containing protein</fullName>
    </recommendedName>
</protein>
<reference evidence="3" key="1">
    <citation type="submission" date="2022-12" db="EMBL/GenBank/DDBJ databases">
        <title>Draft genome assemblies for two species of Escallonia (Escalloniales).</title>
        <authorList>
            <person name="Chanderbali A."/>
            <person name="Dervinis C."/>
            <person name="Anghel I."/>
            <person name="Soltis D."/>
            <person name="Soltis P."/>
            <person name="Zapata F."/>
        </authorList>
    </citation>
    <scope>NUCLEOTIDE SEQUENCE</scope>
    <source>
        <strain evidence="3">UCBG64.0493</strain>
        <tissue evidence="3">Leaf</tissue>
    </source>
</reference>
<dbReference type="Pfam" id="PF04640">
    <property type="entry name" value="PLATZ"/>
    <property type="match status" value="1"/>
</dbReference>
<keyword evidence="1" id="KW-0863">Zinc-finger</keyword>
<name>A0AA89BR76_9ASTE</name>
<dbReference type="PANTHER" id="PTHR31065">
    <property type="entry name" value="PLATZ TRANSCRIPTION FACTOR FAMILY PROTEIN"/>
    <property type="match status" value="1"/>
</dbReference>
<keyword evidence="1" id="KW-0479">Metal-binding</keyword>
<feature type="domain" description="B box-type" evidence="2">
    <location>
        <begin position="42"/>
        <end position="80"/>
    </location>
</feature>
<dbReference type="EMBL" id="JAVXUP010000042">
    <property type="protein sequence ID" value="KAK3041071.1"/>
    <property type="molecule type" value="Genomic_DNA"/>
</dbReference>
<evidence type="ECO:0000313" key="4">
    <source>
        <dbReference type="Proteomes" id="UP001188597"/>
    </source>
</evidence>
<organism evidence="3 4">
    <name type="scientific">Escallonia herrerae</name>
    <dbReference type="NCBI Taxonomy" id="1293975"/>
    <lineage>
        <taxon>Eukaryota</taxon>
        <taxon>Viridiplantae</taxon>
        <taxon>Streptophyta</taxon>
        <taxon>Embryophyta</taxon>
        <taxon>Tracheophyta</taxon>
        <taxon>Spermatophyta</taxon>
        <taxon>Magnoliopsida</taxon>
        <taxon>eudicotyledons</taxon>
        <taxon>Gunneridae</taxon>
        <taxon>Pentapetalae</taxon>
        <taxon>asterids</taxon>
        <taxon>campanulids</taxon>
        <taxon>Escalloniales</taxon>
        <taxon>Escalloniaceae</taxon>
        <taxon>Escallonia</taxon>
    </lineage>
</organism>
<comment type="caution">
    <text evidence="3">The sequence shown here is derived from an EMBL/GenBank/DDBJ whole genome shotgun (WGS) entry which is preliminary data.</text>
</comment>
<keyword evidence="1" id="KW-0862">Zinc</keyword>
<evidence type="ECO:0000256" key="1">
    <source>
        <dbReference type="PROSITE-ProRule" id="PRU00024"/>
    </source>
</evidence>
<dbReference type="InterPro" id="IPR000315">
    <property type="entry name" value="Znf_B-box"/>
</dbReference>